<evidence type="ECO:0000313" key="6">
    <source>
        <dbReference type="EMBL" id="KAF2185162.1"/>
    </source>
</evidence>
<sequence length="319" mass="36284">MPTRCQLLSGSLPFLTRPSRTISRTFTSSPCLRLQKRKGGDLGSHLPKHVLPKNQEIPAYPHGPSHIFKQSNKGLYGGSVIQFGNNVSPDTETKTRRHWKPNVLSKSLYSITLKKKIKLRVTAKVLKTIDKVGGLDEYLLGDSASGRRVKELGVTGWNLRFALMQMPVVRARMRAEAAALGLAQEKIDEQWPDIKPVVAPKLSYNEKKKEVARSKEDSRERLRIKKAARKYVRRGWCETMEEGRALAVERAPLRKAARERNERMRERHFELVKKAGGIEAWKTGRAERLAKWIEEAGGKEAWEAMIEAKKAKDRVERMA</sequence>
<evidence type="ECO:0000313" key="7">
    <source>
        <dbReference type="Proteomes" id="UP000800200"/>
    </source>
</evidence>
<evidence type="ECO:0000256" key="3">
    <source>
        <dbReference type="ARBA" id="ARBA00023274"/>
    </source>
</evidence>
<keyword evidence="2" id="KW-0689">Ribosomal protein</keyword>
<organism evidence="6 7">
    <name type="scientific">Zopfia rhizophila CBS 207.26</name>
    <dbReference type="NCBI Taxonomy" id="1314779"/>
    <lineage>
        <taxon>Eukaryota</taxon>
        <taxon>Fungi</taxon>
        <taxon>Dikarya</taxon>
        <taxon>Ascomycota</taxon>
        <taxon>Pezizomycotina</taxon>
        <taxon>Dothideomycetes</taxon>
        <taxon>Dothideomycetes incertae sedis</taxon>
        <taxon>Zopfiaceae</taxon>
        <taxon>Zopfia</taxon>
    </lineage>
</organism>
<keyword evidence="3" id="KW-0687">Ribonucleoprotein</keyword>
<dbReference type="InterPro" id="IPR037147">
    <property type="entry name" value="Ribosomal_bL28_sf"/>
</dbReference>
<name>A0A6A6E353_9PEZI</name>
<accession>A0A6A6E353</accession>
<evidence type="ECO:0000256" key="2">
    <source>
        <dbReference type="ARBA" id="ARBA00022980"/>
    </source>
</evidence>
<dbReference type="InterPro" id="IPR026569">
    <property type="entry name" value="Ribosomal_bL28"/>
</dbReference>
<dbReference type="Proteomes" id="UP000800200">
    <property type="component" value="Unassembled WGS sequence"/>
</dbReference>
<dbReference type="Gene3D" id="2.30.170.40">
    <property type="entry name" value="Ribosomal protein L28/L24"/>
    <property type="match status" value="1"/>
</dbReference>
<evidence type="ECO:0000256" key="4">
    <source>
        <dbReference type="ARBA" id="ARBA00035269"/>
    </source>
</evidence>
<comment type="function">
    <text evidence="5">Component of the mitochondrial ribosome (mitoribosome), a dedicated translation machinery responsible for the synthesis of mitochondrial genome-encoded proteins, including at least some of the essential transmembrane subunits of the mitochondrial respiratory chain. The mitoribosomes are attached to the mitochondrial inner membrane and translation products are cotranslationally integrated into the membrane.</text>
</comment>
<dbReference type="GO" id="GO:0005762">
    <property type="term" value="C:mitochondrial large ribosomal subunit"/>
    <property type="evidence" value="ECO:0007669"/>
    <property type="project" value="TreeGrafter"/>
</dbReference>
<comment type="similarity">
    <text evidence="1">Belongs to the bacterial ribosomal protein bL28 family.</text>
</comment>
<dbReference type="InterPro" id="IPR034704">
    <property type="entry name" value="Ribosomal_bL28/bL31-like_sf"/>
</dbReference>
<dbReference type="OrthoDB" id="361870at2759"/>
<dbReference type="FunFam" id="2.30.170.40:FF:000003">
    <property type="entry name" value="54S ribosomal protein L24"/>
    <property type="match status" value="1"/>
</dbReference>
<dbReference type="PANTHER" id="PTHR13528">
    <property type="entry name" value="39S RIBOSOMAL PROTEIN L28, MITOCHONDRIAL"/>
    <property type="match status" value="1"/>
</dbReference>
<protein>
    <recommendedName>
        <fullName evidence="4">Large ribosomal subunit protein bL28m</fullName>
    </recommendedName>
</protein>
<dbReference type="PANTHER" id="PTHR13528:SF2">
    <property type="entry name" value="LARGE RIBOSOMAL SUBUNIT PROTEIN BL28M"/>
    <property type="match status" value="1"/>
</dbReference>
<evidence type="ECO:0000256" key="1">
    <source>
        <dbReference type="ARBA" id="ARBA00008760"/>
    </source>
</evidence>
<dbReference type="AlphaFoldDB" id="A0A6A6E353"/>
<proteinExistence type="inferred from homology"/>
<dbReference type="EMBL" id="ML994634">
    <property type="protein sequence ID" value="KAF2185162.1"/>
    <property type="molecule type" value="Genomic_DNA"/>
</dbReference>
<dbReference type="Pfam" id="PF00830">
    <property type="entry name" value="Ribosomal_L28"/>
    <property type="match status" value="1"/>
</dbReference>
<gene>
    <name evidence="6" type="ORF">K469DRAFT_707936</name>
</gene>
<dbReference type="GO" id="GO:0003735">
    <property type="term" value="F:structural constituent of ribosome"/>
    <property type="evidence" value="ECO:0007669"/>
    <property type="project" value="InterPro"/>
</dbReference>
<dbReference type="SUPFAM" id="SSF143800">
    <property type="entry name" value="L28p-like"/>
    <property type="match status" value="1"/>
</dbReference>
<reference evidence="6" key="1">
    <citation type="journal article" date="2020" name="Stud. Mycol.">
        <title>101 Dothideomycetes genomes: a test case for predicting lifestyles and emergence of pathogens.</title>
        <authorList>
            <person name="Haridas S."/>
            <person name="Albert R."/>
            <person name="Binder M."/>
            <person name="Bloem J."/>
            <person name="Labutti K."/>
            <person name="Salamov A."/>
            <person name="Andreopoulos B."/>
            <person name="Baker S."/>
            <person name="Barry K."/>
            <person name="Bills G."/>
            <person name="Bluhm B."/>
            <person name="Cannon C."/>
            <person name="Castanera R."/>
            <person name="Culley D."/>
            <person name="Daum C."/>
            <person name="Ezra D."/>
            <person name="Gonzalez J."/>
            <person name="Henrissat B."/>
            <person name="Kuo A."/>
            <person name="Liang C."/>
            <person name="Lipzen A."/>
            <person name="Lutzoni F."/>
            <person name="Magnuson J."/>
            <person name="Mondo S."/>
            <person name="Nolan M."/>
            <person name="Ohm R."/>
            <person name="Pangilinan J."/>
            <person name="Park H.-J."/>
            <person name="Ramirez L."/>
            <person name="Alfaro M."/>
            <person name="Sun H."/>
            <person name="Tritt A."/>
            <person name="Yoshinaga Y."/>
            <person name="Zwiers L.-H."/>
            <person name="Turgeon B."/>
            <person name="Goodwin S."/>
            <person name="Spatafora J."/>
            <person name="Crous P."/>
            <person name="Grigoriev I."/>
        </authorList>
    </citation>
    <scope>NUCLEOTIDE SEQUENCE</scope>
    <source>
        <strain evidence="6">CBS 207.26</strain>
    </source>
</reference>
<evidence type="ECO:0000256" key="5">
    <source>
        <dbReference type="ARBA" id="ARBA00037226"/>
    </source>
</evidence>
<keyword evidence="7" id="KW-1185">Reference proteome</keyword>